<evidence type="ECO:0000256" key="3">
    <source>
        <dbReference type="SAM" id="MobiDB-lite"/>
    </source>
</evidence>
<dbReference type="OrthoDB" id="248923at2759"/>
<gene>
    <name evidence="5" type="ORF">INT44_001020</name>
</gene>
<dbReference type="PROSITE" id="PS50011">
    <property type="entry name" value="PROTEIN_KINASE_DOM"/>
    <property type="match status" value="1"/>
</dbReference>
<keyword evidence="2" id="KW-0175">Coiled coil</keyword>
<dbReference type="InterPro" id="IPR000719">
    <property type="entry name" value="Prot_kinase_dom"/>
</dbReference>
<dbReference type="Proteomes" id="UP000612746">
    <property type="component" value="Unassembled WGS sequence"/>
</dbReference>
<feature type="region of interest" description="Disordered" evidence="3">
    <location>
        <begin position="624"/>
        <end position="646"/>
    </location>
</feature>
<feature type="domain" description="Protein kinase" evidence="4">
    <location>
        <begin position="85"/>
        <end position="362"/>
    </location>
</feature>
<sequence>MTHPDIGSSQPSAPDQPTTDTPIQPPSPSQSPPLSAKSERRHSVLGHTARRSFGGSDGLNLLRLPSHHNQPSASVNSQAEAYTFNNIDDFDIKSPIAVVYGAIFRPLNKRVAIKMIDLDLFERNQIDELRVSIPNQIAFDASMIKRETALMALSKHPNVLRVYGSFVQGSKLYIVTPYLFGGSCLDIMKTAYPEGLEEISIATILRQALEGLIYLHKNGHIHRDVKAGNLLMDEDGTVLLADFGVSSSLVETGERGGVRKTFVGTPCWMAPEVMDQAGYDYKADIWSFGITAIELATGHAPFAKYPPIKVLMMTLSNDPPTLVRENTKHKYSKTFKDMIDLCLYKDPAKRPTAEKLLQHVFFKQAKKKDYLAKGLLSTLPALELRPHKKIPQRHPTITKTTTWDFDADDLDNSNSEPPDGSENDEKAIEQPESNNNAEMKSPETEEKKKHISFGDVVVRNPPQPHMSPNAAAHSPPLGSSPKESSENSPIVQTVPKKSRFIIQETITPRDGCEIPSAHPYSGSPHPLLSPVSDPIVRDDDPNSLLLGLGMTSSMTPPPSTAPQDVPVKKGRFSVNSTPRHSISGEPNFTLPNELSLQKDLSLSRINSQENIDRKSRFEVMHNQLPGSPNLPPIPNPTTPNARYESYPLSREGSFPFSGASLHREASANARVSRFSVVEREPDNKEERDVSREQSRDQSRENSRERHIANVSASDILQQPSHQHTPSTESRKIGRFELTSGGPSSLEVKGADGLQHLYDSTSSHSSFSGSPTTSPSSSVSRGQSSRLLDPHTVSTITNQLDLLWKQNELQRHVIQDLMFNIGLANQLQSTRNRNGLEMSKERPGSQDVIQSIESLNQQMDLYIRENDTLRRDNDVLKRDIERLRKTVQATPASNSRSGTLPPSQDLALSTPQK</sequence>
<dbReference type="Pfam" id="PF00069">
    <property type="entry name" value="Pkinase"/>
    <property type="match status" value="1"/>
</dbReference>
<dbReference type="Gene3D" id="1.10.510.10">
    <property type="entry name" value="Transferase(Phosphotransferase) domain 1"/>
    <property type="match status" value="1"/>
</dbReference>
<dbReference type="EMBL" id="JAEPRA010000002">
    <property type="protein sequence ID" value="KAG2188267.1"/>
    <property type="molecule type" value="Genomic_DNA"/>
</dbReference>
<keyword evidence="6" id="KW-1185">Reference proteome</keyword>
<feature type="region of interest" description="Disordered" evidence="3">
    <location>
        <begin position="1"/>
        <end position="76"/>
    </location>
</feature>
<name>A0A8H7Q933_9FUNG</name>
<dbReference type="SUPFAM" id="SSF56112">
    <property type="entry name" value="Protein kinase-like (PK-like)"/>
    <property type="match status" value="1"/>
</dbReference>
<feature type="region of interest" description="Disordered" evidence="3">
    <location>
        <begin position="390"/>
        <end position="492"/>
    </location>
</feature>
<feature type="compositionally biased region" description="Pro residues" evidence="3">
    <location>
        <begin position="628"/>
        <end position="637"/>
    </location>
</feature>
<evidence type="ECO:0000313" key="5">
    <source>
        <dbReference type="EMBL" id="KAG2188267.1"/>
    </source>
</evidence>
<dbReference type="PANTHER" id="PTHR48014">
    <property type="entry name" value="SERINE/THREONINE-PROTEIN KINASE FRAY2"/>
    <property type="match status" value="1"/>
</dbReference>
<dbReference type="GO" id="GO:0004672">
    <property type="term" value="F:protein kinase activity"/>
    <property type="evidence" value="ECO:0007669"/>
    <property type="project" value="InterPro"/>
</dbReference>
<feature type="compositionally biased region" description="Basic and acidic residues" evidence="3">
    <location>
        <begin position="676"/>
        <end position="707"/>
    </location>
</feature>
<dbReference type="GO" id="GO:0043539">
    <property type="term" value="F:protein serine/threonine kinase activator activity"/>
    <property type="evidence" value="ECO:0007669"/>
    <property type="project" value="InterPro"/>
</dbReference>
<dbReference type="AlphaFoldDB" id="A0A8H7Q933"/>
<feature type="region of interest" description="Disordered" evidence="3">
    <location>
        <begin position="885"/>
        <end position="912"/>
    </location>
</feature>
<feature type="compositionally biased region" description="Polar residues" evidence="3">
    <location>
        <begin position="886"/>
        <end position="912"/>
    </location>
</feature>
<comment type="similarity">
    <text evidence="1">Belongs to the protein kinase superfamily. STE Ser/Thr protein kinase family. STE20 subfamily.</text>
</comment>
<accession>A0A8H7Q933</accession>
<organism evidence="5 6">
    <name type="scientific">Umbelopsis vinacea</name>
    <dbReference type="NCBI Taxonomy" id="44442"/>
    <lineage>
        <taxon>Eukaryota</taxon>
        <taxon>Fungi</taxon>
        <taxon>Fungi incertae sedis</taxon>
        <taxon>Mucoromycota</taxon>
        <taxon>Mucoromycotina</taxon>
        <taxon>Umbelopsidomycetes</taxon>
        <taxon>Umbelopsidales</taxon>
        <taxon>Umbelopsidaceae</taxon>
        <taxon>Umbelopsis</taxon>
    </lineage>
</organism>
<feature type="region of interest" description="Disordered" evidence="3">
    <location>
        <begin position="676"/>
        <end position="789"/>
    </location>
</feature>
<proteinExistence type="inferred from homology"/>
<feature type="compositionally biased region" description="Polar residues" evidence="3">
    <location>
        <begin position="710"/>
        <end position="727"/>
    </location>
</feature>
<evidence type="ECO:0000259" key="4">
    <source>
        <dbReference type="PROSITE" id="PS50011"/>
    </source>
</evidence>
<dbReference type="InterPro" id="IPR011009">
    <property type="entry name" value="Kinase-like_dom_sf"/>
</dbReference>
<dbReference type="GO" id="GO:0005524">
    <property type="term" value="F:ATP binding"/>
    <property type="evidence" value="ECO:0007669"/>
    <property type="project" value="InterPro"/>
</dbReference>
<feature type="coiled-coil region" evidence="2">
    <location>
        <begin position="851"/>
        <end position="885"/>
    </location>
</feature>
<evidence type="ECO:0000313" key="6">
    <source>
        <dbReference type="Proteomes" id="UP000612746"/>
    </source>
</evidence>
<feature type="compositionally biased region" description="Polar residues" evidence="3">
    <location>
        <begin position="67"/>
        <end position="76"/>
    </location>
</feature>
<evidence type="ECO:0000256" key="1">
    <source>
        <dbReference type="ARBA" id="ARBA00008874"/>
    </source>
</evidence>
<dbReference type="SMART" id="SM00220">
    <property type="entry name" value="S_TKc"/>
    <property type="match status" value="1"/>
</dbReference>
<dbReference type="InterPro" id="IPR047173">
    <property type="entry name" value="STRAD_A/B-like"/>
</dbReference>
<feature type="compositionally biased region" description="Low complexity" evidence="3">
    <location>
        <begin position="759"/>
        <end position="784"/>
    </location>
</feature>
<comment type="caution">
    <text evidence="5">The sequence shown here is derived from an EMBL/GenBank/DDBJ whole genome shotgun (WGS) entry which is preliminary data.</text>
</comment>
<reference evidence="5" key="1">
    <citation type="submission" date="2020-12" db="EMBL/GenBank/DDBJ databases">
        <title>Metabolic potential, ecology and presence of endohyphal bacteria is reflected in genomic diversity of Mucoromycotina.</title>
        <authorList>
            <person name="Muszewska A."/>
            <person name="Okrasinska A."/>
            <person name="Steczkiewicz K."/>
            <person name="Drgas O."/>
            <person name="Orlowska M."/>
            <person name="Perlinska-Lenart U."/>
            <person name="Aleksandrzak-Piekarczyk T."/>
            <person name="Szatraj K."/>
            <person name="Zielenkiewicz U."/>
            <person name="Pilsyk S."/>
            <person name="Malc E."/>
            <person name="Mieczkowski P."/>
            <person name="Kruszewska J.S."/>
            <person name="Biernat P."/>
            <person name="Pawlowska J."/>
        </authorList>
    </citation>
    <scope>NUCLEOTIDE SEQUENCE</scope>
    <source>
        <strain evidence="5">WA0000051536</strain>
    </source>
</reference>
<evidence type="ECO:0000256" key="2">
    <source>
        <dbReference type="SAM" id="Coils"/>
    </source>
</evidence>
<protein>
    <recommendedName>
        <fullName evidence="4">Protein kinase domain-containing protein</fullName>
    </recommendedName>
</protein>
<dbReference type="FunFam" id="1.10.510.10:FF:000947">
    <property type="entry name" value="serine/threonine-protein kinase OSR1"/>
    <property type="match status" value="1"/>
</dbReference>
<dbReference type="PANTHER" id="PTHR48014:SF21">
    <property type="entry name" value="SERINE_THREONINE-PROTEIN KINASE FRAY2"/>
    <property type="match status" value="1"/>
</dbReference>